<name>A0A2T7Q0Z5_POMCA</name>
<dbReference type="InterPro" id="IPR000719">
    <property type="entry name" value="Prot_kinase_dom"/>
</dbReference>
<protein>
    <recommendedName>
        <fullName evidence="2">Protein kinase domain-containing protein</fullName>
    </recommendedName>
</protein>
<dbReference type="STRING" id="400727.A0A2T7Q0Z5"/>
<gene>
    <name evidence="3" type="ORF">C0Q70_01971</name>
</gene>
<dbReference type="InterPro" id="IPR011989">
    <property type="entry name" value="ARM-like"/>
</dbReference>
<dbReference type="PANTHER" id="PTHR46240">
    <property type="entry name" value="SER/THR PROTEIN KINASE ULK4"/>
    <property type="match status" value="1"/>
</dbReference>
<evidence type="ECO:0000313" key="3">
    <source>
        <dbReference type="EMBL" id="PVD39341.1"/>
    </source>
</evidence>
<dbReference type="InterPro" id="IPR011009">
    <property type="entry name" value="Kinase-like_dom_sf"/>
</dbReference>
<dbReference type="InterPro" id="IPR045906">
    <property type="entry name" value="ULK4"/>
</dbReference>
<comment type="caution">
    <text evidence="3">The sequence shown here is derived from an EMBL/GenBank/DDBJ whole genome shotgun (WGS) entry which is preliminary data.</text>
</comment>
<dbReference type="Pfam" id="PF23606">
    <property type="entry name" value="HEAT_ULK4"/>
    <property type="match status" value="1"/>
</dbReference>
<dbReference type="GO" id="GO:0004672">
    <property type="term" value="F:protein kinase activity"/>
    <property type="evidence" value="ECO:0007669"/>
    <property type="project" value="InterPro"/>
</dbReference>
<organism evidence="3 4">
    <name type="scientific">Pomacea canaliculata</name>
    <name type="common">Golden apple snail</name>
    <dbReference type="NCBI Taxonomy" id="400727"/>
    <lineage>
        <taxon>Eukaryota</taxon>
        <taxon>Metazoa</taxon>
        <taxon>Spiralia</taxon>
        <taxon>Lophotrochozoa</taxon>
        <taxon>Mollusca</taxon>
        <taxon>Gastropoda</taxon>
        <taxon>Caenogastropoda</taxon>
        <taxon>Architaenioglossa</taxon>
        <taxon>Ampullarioidea</taxon>
        <taxon>Ampullariidae</taxon>
        <taxon>Pomacea</taxon>
    </lineage>
</organism>
<dbReference type="PANTHER" id="PTHR46240:SF1">
    <property type="entry name" value="SERINE_THREONINE-PROTEIN KINASE ULK4"/>
    <property type="match status" value="1"/>
</dbReference>
<keyword evidence="4" id="KW-1185">Reference proteome</keyword>
<evidence type="ECO:0000313" key="4">
    <source>
        <dbReference type="Proteomes" id="UP000245119"/>
    </source>
</evidence>
<dbReference type="SUPFAM" id="SSF48371">
    <property type="entry name" value="ARM repeat"/>
    <property type="match status" value="1"/>
</dbReference>
<dbReference type="SMART" id="SM00220">
    <property type="entry name" value="S_TKc"/>
    <property type="match status" value="1"/>
</dbReference>
<dbReference type="Pfam" id="PF00069">
    <property type="entry name" value="Pkinase"/>
    <property type="match status" value="1"/>
</dbReference>
<accession>A0A2T7Q0Z5</accession>
<dbReference type="InterPro" id="IPR056981">
    <property type="entry name" value="HEAT_ULK4_RUNKEL"/>
</dbReference>
<dbReference type="OrthoDB" id="24822at2759"/>
<proteinExistence type="predicted"/>
<reference evidence="3 4" key="1">
    <citation type="submission" date="2018-04" db="EMBL/GenBank/DDBJ databases">
        <title>The genome of golden apple snail Pomacea canaliculata provides insight into stress tolerance and invasive adaptation.</title>
        <authorList>
            <person name="Liu C."/>
            <person name="Liu B."/>
            <person name="Ren Y."/>
            <person name="Zhang Y."/>
            <person name="Wang H."/>
            <person name="Li S."/>
            <person name="Jiang F."/>
            <person name="Yin L."/>
            <person name="Zhang G."/>
            <person name="Qian W."/>
            <person name="Fan W."/>
        </authorList>
    </citation>
    <scope>NUCLEOTIDE SEQUENCE [LARGE SCALE GENOMIC DNA]</scope>
    <source>
        <strain evidence="3">SZHN2017</strain>
        <tissue evidence="3">Muscle</tissue>
    </source>
</reference>
<dbReference type="Gene3D" id="1.10.510.10">
    <property type="entry name" value="Transferase(Phosphotransferase) domain 1"/>
    <property type="match status" value="1"/>
</dbReference>
<evidence type="ECO:0000256" key="1">
    <source>
        <dbReference type="PROSITE-ProRule" id="PRU00103"/>
    </source>
</evidence>
<dbReference type="SUPFAM" id="SSF56112">
    <property type="entry name" value="Protein kinase-like (PK-like)"/>
    <property type="match status" value="1"/>
</dbReference>
<dbReference type="PROSITE" id="PS50077">
    <property type="entry name" value="HEAT_REPEAT"/>
    <property type="match status" value="1"/>
</dbReference>
<dbReference type="PROSITE" id="PS50011">
    <property type="entry name" value="PROTEIN_KINASE_DOM"/>
    <property type="match status" value="1"/>
</dbReference>
<dbReference type="Gene3D" id="1.25.10.10">
    <property type="entry name" value="Leucine-rich Repeat Variant"/>
    <property type="match status" value="2"/>
</dbReference>
<feature type="repeat" description="HEAT" evidence="1">
    <location>
        <begin position="1057"/>
        <end position="1095"/>
    </location>
</feature>
<dbReference type="InterPro" id="IPR016024">
    <property type="entry name" value="ARM-type_fold"/>
</dbReference>
<dbReference type="Proteomes" id="UP000245119">
    <property type="component" value="Linkage Group LG1"/>
</dbReference>
<dbReference type="GO" id="GO:0005524">
    <property type="term" value="F:ATP binding"/>
    <property type="evidence" value="ECO:0007669"/>
    <property type="project" value="InterPro"/>
</dbReference>
<dbReference type="EMBL" id="PZQS01000001">
    <property type="protein sequence ID" value="PVD39341.1"/>
    <property type="molecule type" value="Genomic_DNA"/>
</dbReference>
<evidence type="ECO:0000259" key="2">
    <source>
        <dbReference type="PROSITE" id="PS50011"/>
    </source>
</evidence>
<feature type="domain" description="Protein kinase" evidence="2">
    <location>
        <begin position="1"/>
        <end position="152"/>
    </location>
</feature>
<sequence>MDSSEVLKYADFGLAKVEGENLEELFYKFADAGEQWNTQSVEEIVKQNSISGSPTYMSPELFQGGEPNIMTDLWALGCVFYEMFAGHPPFLGESKEILKEKVLNKEFPTPKVKGSRLSAKPSPEFLSLLENLLQKDPSRRLGWQGLVNHSFWQGKLSSLAKDFNMSQDTSGIATPASQSTVFEHNASSVLGRIKSLDFRRSIEKSVSRLDVVDSPHHLTFTGDVLRPKTAPGHDTGGSTLFTLSARPHTAVPPDDKVTSPYRQIQSPLTTREVIGGTQEDSGSFDKTSEGNVQKLIFHDSDFTASQIIDNPKIQKPVTAASKFDQKALPVPPFTGEKLNSMTEKELLKHIRAVIESIGSPEKGPPSQKRIHLLHYAASIASSMVVATAFVNTSALMVLAHQIRDCSNVDVRIKLGRVMALIAHFADSLDENVNMCEPLTLVTEVLRENVKNSKLKQGLLPAVGEMLCLVASQEQKNKEGPVEAWAVPSMVYTIITRSCRDGEDPVLNHIAAKIIETITASRGSHAEKFVTNEIGQALWYVYKHSTVDSLRITALSALCHVTWQNPLVFQSVIEVVGLSVVCQALTQGITRVQQAVVTMFGALVASSASISRLTQDKDFLLKIIRLLDSPSTIIRGKALVVIHQLVCRNTEMLLHACQNRLVMYVERDSRHTTPHGTLASGQEHDVVEYLGSCLHLLISGILVQVPIITREMLGSLDAVAGRRHPSAAQVRQLKSTLPLLAVFTHLVTSQVFRGHVVTEEFIKSYGQLMVHVRCIESGETNIESASVSLSVSEFVGSAVSILEGIAQHPTLLMEHQGKIIETILPELVALTGSQNVEVRARALNLLSEISSVLLSQAQFISPGIQDNTDSLLCLITDKLLPMYESLLLDPEPLPSAALALLLSLLEHRPALSRNMCSLGLLPVLFQIITDHHSKSLGRSVHSILGILNCLMNQRDAPMKELYELGLIDELTLVMQEMGHNCWAEAGDASGSHGTRESGQKISILQSALELMHNLLRQVSEVVRKALQLKKGGGGSGEGNKEAEEAEQLLLTNKPLTELTPLLTQLLCHEDSDIQELALKDLSLLVQLFGGESRDSLSQDSQNYYNKALSAAPPRKQKVLLRVIKRLLTTAQHHTESLKQYGTPLLGTIHSLVHTASSHADMALSTLAAEILKLGGKLT</sequence>
<dbReference type="AlphaFoldDB" id="A0A2T7Q0Z5"/>
<dbReference type="InterPro" id="IPR021133">
    <property type="entry name" value="HEAT_type_2"/>
</dbReference>